<dbReference type="GO" id="GO:0016020">
    <property type="term" value="C:membrane"/>
    <property type="evidence" value="ECO:0000318"/>
    <property type="project" value="GO_Central"/>
</dbReference>
<dbReference type="GeneID" id="110775663"/>
<evidence type="ECO:0000256" key="2">
    <source>
        <dbReference type="ARBA" id="ARBA00022692"/>
    </source>
</evidence>
<dbReference type="OrthoDB" id="5348404at2759"/>
<dbReference type="GO" id="GO:0098876">
    <property type="term" value="P:vesicle-mediated transport to the plasma membrane"/>
    <property type="evidence" value="ECO:0000318"/>
    <property type="project" value="GO_Central"/>
</dbReference>
<dbReference type="PANTHER" id="PTHR23423">
    <property type="entry name" value="ORGANIC SOLUTE TRANSPORTER-RELATED"/>
    <property type="match status" value="1"/>
</dbReference>
<proteinExistence type="predicted"/>
<feature type="transmembrane region" description="Helical" evidence="6">
    <location>
        <begin position="185"/>
        <end position="205"/>
    </location>
</feature>
<organism evidence="7 8">
    <name type="scientific">Spinacia oleracea</name>
    <name type="common">Spinach</name>
    <dbReference type="NCBI Taxonomy" id="3562"/>
    <lineage>
        <taxon>Eukaryota</taxon>
        <taxon>Viridiplantae</taxon>
        <taxon>Streptophyta</taxon>
        <taxon>Embryophyta</taxon>
        <taxon>Tracheophyta</taxon>
        <taxon>Spermatophyta</taxon>
        <taxon>Magnoliopsida</taxon>
        <taxon>eudicotyledons</taxon>
        <taxon>Gunneridae</taxon>
        <taxon>Pentapetalae</taxon>
        <taxon>Caryophyllales</taxon>
        <taxon>Chenopodiaceae</taxon>
        <taxon>Chenopodioideae</taxon>
        <taxon>Anserineae</taxon>
        <taxon>Spinacia</taxon>
    </lineage>
</organism>
<feature type="transmembrane region" description="Helical" evidence="6">
    <location>
        <begin position="258"/>
        <end position="279"/>
    </location>
</feature>
<dbReference type="GO" id="GO:1900458">
    <property type="term" value="P:negative regulation of brassinosteroid mediated signaling pathway"/>
    <property type="evidence" value="ECO:0000318"/>
    <property type="project" value="GO_Central"/>
</dbReference>
<accession>A0A9R0HS42</accession>
<evidence type="ECO:0000256" key="5">
    <source>
        <dbReference type="SAM" id="MobiDB-lite"/>
    </source>
</evidence>
<feature type="compositionally biased region" description="Polar residues" evidence="5">
    <location>
        <begin position="441"/>
        <end position="451"/>
    </location>
</feature>
<name>A0A9R0HS42_SPIOL</name>
<evidence type="ECO:0000256" key="3">
    <source>
        <dbReference type="ARBA" id="ARBA00022989"/>
    </source>
</evidence>
<evidence type="ECO:0000256" key="6">
    <source>
        <dbReference type="SAM" id="Phobius"/>
    </source>
</evidence>
<evidence type="ECO:0000256" key="1">
    <source>
        <dbReference type="ARBA" id="ARBA00004141"/>
    </source>
</evidence>
<dbReference type="Proteomes" id="UP000813463">
    <property type="component" value="Chromosome 2"/>
</dbReference>
<feature type="transmembrane region" description="Helical" evidence="6">
    <location>
        <begin position="217"/>
        <end position="237"/>
    </location>
</feature>
<gene>
    <name evidence="8" type="primary">LOC110775663</name>
</gene>
<evidence type="ECO:0000313" key="8">
    <source>
        <dbReference type="RefSeq" id="XP_021835966.1"/>
    </source>
</evidence>
<comment type="subcellular location">
    <subcellularLocation>
        <location evidence="1">Membrane</location>
        <topology evidence="1">Multi-pass membrane protein</topology>
    </subcellularLocation>
</comment>
<keyword evidence="3 6" id="KW-1133">Transmembrane helix</keyword>
<dbReference type="Pfam" id="PF03619">
    <property type="entry name" value="Solute_trans_a"/>
    <property type="match status" value="1"/>
</dbReference>
<reference evidence="8" key="2">
    <citation type="submission" date="2025-08" db="UniProtKB">
        <authorList>
            <consortium name="RefSeq"/>
        </authorList>
    </citation>
    <scope>IDENTIFICATION</scope>
    <source>
        <tissue evidence="8">Leaf</tissue>
    </source>
</reference>
<dbReference type="SMART" id="SM01417">
    <property type="entry name" value="Solute_trans_a"/>
    <property type="match status" value="1"/>
</dbReference>
<sequence>MFIHDIRDSRGVFVRLSSIIEKGLTAYKKVRGPGTITAGFFALLASVLSIVLIFQHLRAYNNPAEQKWIVAVLLIVPIYATESIISLTNPKTSLACDILRNCYEAYALYAFGSYLISCIGGEERVLELLKNESRNVLNKPLLEEGGDREPESSSDPQSFRNFFLRPCVIGEQLFSIIKFGLVQYMILKTVCAFLTFVLEMCGVYGDGQFKWYYGYPYITIVLNFSQMWALYCLVQFYNVTHERLKPIKPLAKFISFKAIVFATWWQGVGIALLCTLGILPKEGKIQTGLQDFLICIEMAVAAIAHVYVFSAKPYNFIQVSEYGKVSTRTEKTVIDIDEKGKDEGPTTIEKTETEVKAPGTSISESVQDIVREGGQQVVEDVKLTINQAMEPVEKGVTKIQESFHQITVGSEGKQEPDVEIEEHIEDDQRRSKSHVAASEKISVTETVNETS</sequence>
<feature type="transmembrane region" description="Helical" evidence="6">
    <location>
        <begin position="36"/>
        <end position="56"/>
    </location>
</feature>
<dbReference type="KEGG" id="soe:110775663"/>
<dbReference type="AlphaFoldDB" id="A0A9R0HS42"/>
<keyword evidence="2 6" id="KW-0812">Transmembrane</keyword>
<evidence type="ECO:0000256" key="4">
    <source>
        <dbReference type="ARBA" id="ARBA00023136"/>
    </source>
</evidence>
<keyword evidence="7" id="KW-1185">Reference proteome</keyword>
<protein>
    <submittedName>
        <fullName evidence="8">Protein LAZ1 homolog 2</fullName>
    </submittedName>
</protein>
<feature type="transmembrane region" description="Helical" evidence="6">
    <location>
        <begin position="68"/>
        <end position="85"/>
    </location>
</feature>
<dbReference type="InterPro" id="IPR005178">
    <property type="entry name" value="Ostalpha/TMEM184C"/>
</dbReference>
<feature type="transmembrane region" description="Helical" evidence="6">
    <location>
        <begin position="291"/>
        <end position="309"/>
    </location>
</feature>
<feature type="region of interest" description="Disordered" evidence="5">
    <location>
        <begin position="423"/>
        <end position="451"/>
    </location>
</feature>
<reference evidence="7" key="1">
    <citation type="journal article" date="2021" name="Nat. Commun.">
        <title>Genomic analyses provide insights into spinach domestication and the genetic basis of agronomic traits.</title>
        <authorList>
            <person name="Cai X."/>
            <person name="Sun X."/>
            <person name="Xu C."/>
            <person name="Sun H."/>
            <person name="Wang X."/>
            <person name="Ge C."/>
            <person name="Zhang Z."/>
            <person name="Wang Q."/>
            <person name="Fei Z."/>
            <person name="Jiao C."/>
            <person name="Wang Q."/>
        </authorList>
    </citation>
    <scope>NUCLEOTIDE SEQUENCE [LARGE SCALE GENOMIC DNA]</scope>
    <source>
        <strain evidence="7">cv. Varoflay</strain>
    </source>
</reference>
<keyword evidence="4 6" id="KW-0472">Membrane</keyword>
<dbReference type="RefSeq" id="XP_021835966.1">
    <property type="nucleotide sequence ID" value="XM_021980274.2"/>
</dbReference>
<dbReference type="GO" id="GO:0022857">
    <property type="term" value="F:transmembrane transporter activity"/>
    <property type="evidence" value="ECO:0000318"/>
    <property type="project" value="GO_Central"/>
</dbReference>
<evidence type="ECO:0000313" key="7">
    <source>
        <dbReference type="Proteomes" id="UP000813463"/>
    </source>
</evidence>